<name>A0AAV9ADI7_ACOGR</name>
<evidence type="ECO:0000313" key="3">
    <source>
        <dbReference type="EMBL" id="KAK1262408.1"/>
    </source>
</evidence>
<accession>A0AAV9ADI7</accession>
<reference evidence="3" key="1">
    <citation type="journal article" date="2023" name="Nat. Commun.">
        <title>Diploid and tetraploid genomes of Acorus and the evolution of monocots.</title>
        <authorList>
            <person name="Ma L."/>
            <person name="Liu K.W."/>
            <person name="Li Z."/>
            <person name="Hsiao Y.Y."/>
            <person name="Qi Y."/>
            <person name="Fu T."/>
            <person name="Tang G.D."/>
            <person name="Zhang D."/>
            <person name="Sun W.H."/>
            <person name="Liu D.K."/>
            <person name="Li Y."/>
            <person name="Chen G.Z."/>
            <person name="Liu X.D."/>
            <person name="Liao X.Y."/>
            <person name="Jiang Y.T."/>
            <person name="Yu X."/>
            <person name="Hao Y."/>
            <person name="Huang J."/>
            <person name="Zhao X.W."/>
            <person name="Ke S."/>
            <person name="Chen Y.Y."/>
            <person name="Wu W.L."/>
            <person name="Hsu J.L."/>
            <person name="Lin Y.F."/>
            <person name="Huang M.D."/>
            <person name="Li C.Y."/>
            <person name="Huang L."/>
            <person name="Wang Z.W."/>
            <person name="Zhao X."/>
            <person name="Zhong W.Y."/>
            <person name="Peng D.H."/>
            <person name="Ahmad S."/>
            <person name="Lan S."/>
            <person name="Zhang J.S."/>
            <person name="Tsai W.C."/>
            <person name="Van de Peer Y."/>
            <person name="Liu Z.J."/>
        </authorList>
    </citation>
    <scope>NUCLEOTIDE SEQUENCE</scope>
    <source>
        <strain evidence="3">SCP</strain>
    </source>
</reference>
<organism evidence="3 4">
    <name type="scientific">Acorus gramineus</name>
    <name type="common">Dwarf sweet flag</name>
    <dbReference type="NCBI Taxonomy" id="55184"/>
    <lineage>
        <taxon>Eukaryota</taxon>
        <taxon>Viridiplantae</taxon>
        <taxon>Streptophyta</taxon>
        <taxon>Embryophyta</taxon>
        <taxon>Tracheophyta</taxon>
        <taxon>Spermatophyta</taxon>
        <taxon>Magnoliopsida</taxon>
        <taxon>Liliopsida</taxon>
        <taxon>Acoraceae</taxon>
        <taxon>Acorus</taxon>
    </lineage>
</organism>
<dbReference type="Pfam" id="PF23005">
    <property type="entry name" value="DUF7032"/>
    <property type="match status" value="1"/>
</dbReference>
<evidence type="ECO:0000259" key="2">
    <source>
        <dbReference type="Pfam" id="PF23005"/>
    </source>
</evidence>
<dbReference type="Gene3D" id="1.25.10.10">
    <property type="entry name" value="Leucine-rich Repeat Variant"/>
    <property type="match status" value="2"/>
</dbReference>
<reference evidence="3" key="2">
    <citation type="submission" date="2023-06" db="EMBL/GenBank/DDBJ databases">
        <authorList>
            <person name="Ma L."/>
            <person name="Liu K.-W."/>
            <person name="Li Z."/>
            <person name="Hsiao Y.-Y."/>
            <person name="Qi Y."/>
            <person name="Fu T."/>
            <person name="Tang G."/>
            <person name="Zhang D."/>
            <person name="Sun W.-H."/>
            <person name="Liu D.-K."/>
            <person name="Li Y."/>
            <person name="Chen G.-Z."/>
            <person name="Liu X.-D."/>
            <person name="Liao X.-Y."/>
            <person name="Jiang Y.-T."/>
            <person name="Yu X."/>
            <person name="Hao Y."/>
            <person name="Huang J."/>
            <person name="Zhao X.-W."/>
            <person name="Ke S."/>
            <person name="Chen Y.-Y."/>
            <person name="Wu W.-L."/>
            <person name="Hsu J.-L."/>
            <person name="Lin Y.-F."/>
            <person name="Huang M.-D."/>
            <person name="Li C.-Y."/>
            <person name="Huang L."/>
            <person name="Wang Z.-W."/>
            <person name="Zhao X."/>
            <person name="Zhong W.-Y."/>
            <person name="Peng D.-H."/>
            <person name="Ahmad S."/>
            <person name="Lan S."/>
            <person name="Zhang J.-S."/>
            <person name="Tsai W.-C."/>
            <person name="Van De Peer Y."/>
            <person name="Liu Z.-J."/>
        </authorList>
    </citation>
    <scope>NUCLEOTIDE SEQUENCE</scope>
    <source>
        <strain evidence="3">SCP</strain>
        <tissue evidence="3">Leaves</tissue>
    </source>
</reference>
<dbReference type="Proteomes" id="UP001179952">
    <property type="component" value="Unassembled WGS sequence"/>
</dbReference>
<dbReference type="InterPro" id="IPR011989">
    <property type="entry name" value="ARM-like"/>
</dbReference>
<protein>
    <recommendedName>
        <fullName evidence="2">DUF7032 domain-containing protein</fullName>
    </recommendedName>
</protein>
<dbReference type="InterPro" id="IPR054296">
    <property type="entry name" value="DUF7032"/>
</dbReference>
<dbReference type="PANTHER" id="PTHR46043:SF9">
    <property type="entry name" value="ARM REPEAT SUPERFAMILY PROTEIN"/>
    <property type="match status" value="1"/>
</dbReference>
<dbReference type="InterPro" id="IPR000225">
    <property type="entry name" value="Armadillo"/>
</dbReference>
<sequence length="569" mass="60584">MDQTYVPETMITNDVGESTAEEWLSRALQLVPAALERCRSAKGFVGRWRSISSKVEQIPNRLSDLSSHPFFSKNALCREQLQAVCATLSEAIDLAARYGGASDDDASVVVVAPPVVGKLQTQSDLDALSARLDLNLRDCGLLVRTGALGEATALRELLARLQIGHEEAKHRALDALSEAVKDDEKSLPAVLGRSNASAIVHLLSASSPRVREKAASLVCSLAESSAPVEELLVAEGALPPLIRLVESGTSHAKEKAVVALQRLSASPDTARSIAGHRGSRALIELCRCGESVIQSTAACALRNLSAVPEIRQSLAEDGIIKVMISLLDCGILLGTKEYAAECLRNLTSANDGLRRDVASEGGARALLGYLGGPLPQEPAMGALRNLAGTVPAERLIELGLIPRLVHVLKSGSSGAQQAAASTICRVCNSNETKKLIGEAGVVPLLVRLLEAKANNAREVAAQAVSMLMGLPQNCREVKREEKSVPCLVQLLEPSPNNTAKKYAVACLVGLSSSKKCKKSMVSYGAIGYLKKLVEMEVPGAKKLLERLERGKLRSFLFSGSKRSKDYLVV</sequence>
<keyword evidence="4" id="KW-1185">Reference proteome</keyword>
<gene>
    <name evidence="3" type="ORF">QJS04_geneDACA000962</name>
</gene>
<dbReference type="EMBL" id="JAUJYN010000010">
    <property type="protein sequence ID" value="KAK1262408.1"/>
    <property type="molecule type" value="Genomic_DNA"/>
</dbReference>
<dbReference type="Pfam" id="PF00514">
    <property type="entry name" value="Arm"/>
    <property type="match status" value="2"/>
</dbReference>
<feature type="repeat" description="ARM" evidence="1">
    <location>
        <begin position="440"/>
        <end position="470"/>
    </location>
</feature>
<dbReference type="InterPro" id="IPR016024">
    <property type="entry name" value="ARM-type_fold"/>
</dbReference>
<dbReference type="PROSITE" id="PS50176">
    <property type="entry name" value="ARM_REPEAT"/>
    <property type="match status" value="2"/>
</dbReference>
<evidence type="ECO:0000256" key="1">
    <source>
        <dbReference type="PROSITE-ProRule" id="PRU00259"/>
    </source>
</evidence>
<dbReference type="SMART" id="SM00185">
    <property type="entry name" value="ARM"/>
    <property type="match status" value="8"/>
</dbReference>
<feature type="repeat" description="ARM" evidence="1">
    <location>
        <begin position="236"/>
        <end position="278"/>
    </location>
</feature>
<feature type="domain" description="DUF7032" evidence="2">
    <location>
        <begin position="26"/>
        <end position="146"/>
    </location>
</feature>
<dbReference type="AlphaFoldDB" id="A0AAV9ADI7"/>
<comment type="caution">
    <text evidence="3">The sequence shown here is derived from an EMBL/GenBank/DDBJ whole genome shotgun (WGS) entry which is preliminary data.</text>
</comment>
<dbReference type="SUPFAM" id="SSF48371">
    <property type="entry name" value="ARM repeat"/>
    <property type="match status" value="1"/>
</dbReference>
<dbReference type="PANTHER" id="PTHR46043">
    <property type="entry name" value="ARM REPEAT SUPERFAMILY PROTEIN"/>
    <property type="match status" value="1"/>
</dbReference>
<proteinExistence type="predicted"/>
<evidence type="ECO:0000313" key="4">
    <source>
        <dbReference type="Proteomes" id="UP001179952"/>
    </source>
</evidence>